<comment type="caution">
    <text evidence="2">The sequence shown here is derived from an EMBL/GenBank/DDBJ whole genome shotgun (WGS) entry which is preliminary data.</text>
</comment>
<feature type="region of interest" description="Disordered" evidence="1">
    <location>
        <begin position="1"/>
        <end position="285"/>
    </location>
</feature>
<name>A0A9W6TDP9_9STRA</name>
<dbReference type="Proteomes" id="UP001165083">
    <property type="component" value="Unassembled WGS sequence"/>
</dbReference>
<feature type="compositionally biased region" description="Gly residues" evidence="1">
    <location>
        <begin position="24"/>
        <end position="35"/>
    </location>
</feature>
<sequence>MKEKLRRWKLEKQRKQNATQRATGGKGGCTSGGAASGASKGKRKLLGATTKTACEKQSSPLSGSSPARKAPRLSASGHQKPMATKSTSKRKDGAVDSANGSKPRSAPSAPSPLGSAQSPSVIDDDAEMPISSSHPPLPQSLAARKLSTTPVRVEAATSSMSQSPHVQSSGASSNEEPEERDNEISTPSIEGLPTQKLAVRKSPPVPEKTARNVSQNPPRQEDSVVRRSYQAANERDLPVSISQSSQAIPSSTLNETKAKDHSGKRPEMDKENVTKPSVPINQNLPLPTVTEAKKPELLAKDLIRVAIGFEKKNRLVTAFSIFKRANYLLPKESAKLVERLSRLELGCPEAVGLVPSQDISTAAYMTKVLEHDLMAVLNHGSANELTELHTIGAKKAEMIFEKRPFHQVSFMIRSFTLRDN</sequence>
<dbReference type="Gene3D" id="1.10.150.280">
    <property type="entry name" value="AF1531-like domain"/>
    <property type="match status" value="1"/>
</dbReference>
<dbReference type="OrthoDB" id="3176171at2759"/>
<feature type="compositionally biased region" description="Low complexity" evidence="1">
    <location>
        <begin position="101"/>
        <end position="120"/>
    </location>
</feature>
<organism evidence="2 3">
    <name type="scientific">Phytophthora lilii</name>
    <dbReference type="NCBI Taxonomy" id="2077276"/>
    <lineage>
        <taxon>Eukaryota</taxon>
        <taxon>Sar</taxon>
        <taxon>Stramenopiles</taxon>
        <taxon>Oomycota</taxon>
        <taxon>Peronosporomycetes</taxon>
        <taxon>Peronosporales</taxon>
        <taxon>Peronosporaceae</taxon>
        <taxon>Phytophthora</taxon>
    </lineage>
</organism>
<evidence type="ECO:0000313" key="3">
    <source>
        <dbReference type="Proteomes" id="UP001165083"/>
    </source>
</evidence>
<protein>
    <submittedName>
        <fullName evidence="2">Unnamed protein product</fullName>
    </submittedName>
</protein>
<feature type="compositionally biased region" description="Basic and acidic residues" evidence="1">
    <location>
        <begin position="256"/>
        <end position="273"/>
    </location>
</feature>
<feature type="compositionally biased region" description="Low complexity" evidence="1">
    <location>
        <begin position="240"/>
        <end position="251"/>
    </location>
</feature>
<keyword evidence="3" id="KW-1185">Reference proteome</keyword>
<gene>
    <name evidence="2" type="ORF">Plil01_000199500</name>
</gene>
<proteinExistence type="predicted"/>
<evidence type="ECO:0000313" key="2">
    <source>
        <dbReference type="EMBL" id="GMF11273.1"/>
    </source>
</evidence>
<dbReference type="EMBL" id="BSXW01000072">
    <property type="protein sequence ID" value="GMF11273.1"/>
    <property type="molecule type" value="Genomic_DNA"/>
</dbReference>
<accession>A0A9W6TDP9</accession>
<feature type="compositionally biased region" description="Polar residues" evidence="1">
    <location>
        <begin position="49"/>
        <end position="65"/>
    </location>
</feature>
<reference evidence="2" key="1">
    <citation type="submission" date="2023-04" db="EMBL/GenBank/DDBJ databases">
        <title>Phytophthora lilii NBRC 32176.</title>
        <authorList>
            <person name="Ichikawa N."/>
            <person name="Sato H."/>
            <person name="Tonouchi N."/>
        </authorList>
    </citation>
    <scope>NUCLEOTIDE SEQUENCE</scope>
    <source>
        <strain evidence="2">NBRC 32176</strain>
    </source>
</reference>
<feature type="compositionally biased region" description="Basic and acidic residues" evidence="1">
    <location>
        <begin position="1"/>
        <end position="14"/>
    </location>
</feature>
<dbReference type="AlphaFoldDB" id="A0A9W6TDP9"/>
<feature type="compositionally biased region" description="Low complexity" evidence="1">
    <location>
        <begin position="158"/>
        <end position="169"/>
    </location>
</feature>
<evidence type="ECO:0000256" key="1">
    <source>
        <dbReference type="SAM" id="MobiDB-lite"/>
    </source>
</evidence>